<organism evidence="2 3">
    <name type="scientific">Marasmiellus scandens</name>
    <dbReference type="NCBI Taxonomy" id="2682957"/>
    <lineage>
        <taxon>Eukaryota</taxon>
        <taxon>Fungi</taxon>
        <taxon>Dikarya</taxon>
        <taxon>Basidiomycota</taxon>
        <taxon>Agaricomycotina</taxon>
        <taxon>Agaricomycetes</taxon>
        <taxon>Agaricomycetidae</taxon>
        <taxon>Agaricales</taxon>
        <taxon>Marasmiineae</taxon>
        <taxon>Omphalotaceae</taxon>
        <taxon>Marasmiellus</taxon>
    </lineage>
</organism>
<evidence type="ECO:0000313" key="3">
    <source>
        <dbReference type="Proteomes" id="UP001498398"/>
    </source>
</evidence>
<keyword evidence="3" id="KW-1185">Reference proteome</keyword>
<feature type="region of interest" description="Disordered" evidence="1">
    <location>
        <begin position="162"/>
        <end position="185"/>
    </location>
</feature>
<comment type="caution">
    <text evidence="2">The sequence shown here is derived from an EMBL/GenBank/DDBJ whole genome shotgun (WGS) entry which is preliminary data.</text>
</comment>
<reference evidence="2 3" key="1">
    <citation type="submission" date="2024-01" db="EMBL/GenBank/DDBJ databases">
        <title>A draft genome for the cacao thread blight pathogen Marasmiellus scandens.</title>
        <authorList>
            <person name="Baruah I.K."/>
            <person name="Leung J."/>
            <person name="Bukari Y."/>
            <person name="Amoako-Attah I."/>
            <person name="Meinhardt L.W."/>
            <person name="Bailey B.A."/>
            <person name="Cohen S.P."/>
        </authorList>
    </citation>
    <scope>NUCLEOTIDE SEQUENCE [LARGE SCALE GENOMIC DNA]</scope>
    <source>
        <strain evidence="2 3">GH-19</strain>
    </source>
</reference>
<evidence type="ECO:0000256" key="1">
    <source>
        <dbReference type="SAM" id="MobiDB-lite"/>
    </source>
</evidence>
<proteinExistence type="predicted"/>
<name>A0ABR1J800_9AGAR</name>
<accession>A0ABR1J800</accession>
<dbReference type="EMBL" id="JBANRG010000036">
    <property type="protein sequence ID" value="KAK7449265.1"/>
    <property type="molecule type" value="Genomic_DNA"/>
</dbReference>
<feature type="compositionally biased region" description="Polar residues" evidence="1">
    <location>
        <begin position="162"/>
        <end position="177"/>
    </location>
</feature>
<protein>
    <submittedName>
        <fullName evidence="2">Uncharacterized protein</fullName>
    </submittedName>
</protein>
<sequence length="304" mass="34031">MYLEGYQRRYGPGVASVYSQGKTQADMINDINNELQREIAAKLPTPQSLSEVSGLIIDLGDTPYGLGTLGRRYVNQVHRVGLGPRDFITGRTYCTGPSMIEAFGLSVISSGVIGELLRIRHALQNYGEKLDITRQEIGFGPPGTYPYPDRRKKRSRCDVNTLGTITQPTDTSEQSATGGRHNLSPKRKASLTITAKFFMQVCVHIGPQQLSALNDSVQDHTDPIEAALPLQHGRFKLAAHKILLGEVGVERSGRWQLWKTVRRGGEWKDITWEVSVRGKKGDLFFFKRKEVDFPKNLDMHVEHI</sequence>
<gene>
    <name evidence="2" type="ORF">VKT23_013409</name>
</gene>
<dbReference type="Proteomes" id="UP001498398">
    <property type="component" value="Unassembled WGS sequence"/>
</dbReference>
<evidence type="ECO:0000313" key="2">
    <source>
        <dbReference type="EMBL" id="KAK7449265.1"/>
    </source>
</evidence>